<dbReference type="Gene3D" id="1.10.238.10">
    <property type="entry name" value="EF-hand"/>
    <property type="match status" value="2"/>
</dbReference>
<dbReference type="FunFam" id="1.10.238.10:FF:000178">
    <property type="entry name" value="Calmodulin-2 A"/>
    <property type="match status" value="1"/>
</dbReference>
<sequence>MAEGLSDDQVKELREAFNLFDKDGDGFITTSELGVVMTSLNQNPSQSELQDMINEVDADGSGTIDFNEFLRMMSRKMKETDTEEELRQAFR</sequence>
<dbReference type="InterPro" id="IPR002048">
    <property type="entry name" value="EF_hand_dom"/>
</dbReference>
<evidence type="ECO:0000259" key="3">
    <source>
        <dbReference type="PROSITE" id="PS50222"/>
    </source>
</evidence>
<dbReference type="InterPro" id="IPR011992">
    <property type="entry name" value="EF-hand-dom_pair"/>
</dbReference>
<dbReference type="PROSITE" id="PS00018">
    <property type="entry name" value="EF_HAND_1"/>
    <property type="match status" value="2"/>
</dbReference>
<dbReference type="SUPFAM" id="SSF47473">
    <property type="entry name" value="EF-hand"/>
    <property type="match status" value="1"/>
</dbReference>
<evidence type="ECO:0000256" key="1">
    <source>
        <dbReference type="ARBA" id="ARBA00022737"/>
    </source>
</evidence>
<dbReference type="AlphaFoldDB" id="A0AAV2H8C3"/>
<dbReference type="GO" id="GO:0016460">
    <property type="term" value="C:myosin II complex"/>
    <property type="evidence" value="ECO:0007669"/>
    <property type="project" value="TreeGrafter"/>
</dbReference>
<keyword evidence="5" id="KW-1185">Reference proteome</keyword>
<feature type="domain" description="EF-hand" evidence="3">
    <location>
        <begin position="8"/>
        <end position="43"/>
    </location>
</feature>
<dbReference type="PANTHER" id="PTHR23048:SF0">
    <property type="entry name" value="CALMODULIN LIKE 3"/>
    <property type="match status" value="1"/>
</dbReference>
<feature type="domain" description="EF-hand" evidence="3">
    <location>
        <begin position="44"/>
        <end position="79"/>
    </location>
</feature>
<dbReference type="GO" id="GO:0005509">
    <property type="term" value="F:calcium ion binding"/>
    <property type="evidence" value="ECO:0007669"/>
    <property type="project" value="InterPro"/>
</dbReference>
<proteinExistence type="predicted"/>
<dbReference type="EMBL" id="CAXITT010000049">
    <property type="protein sequence ID" value="CAL1529450.1"/>
    <property type="molecule type" value="Genomic_DNA"/>
</dbReference>
<keyword evidence="2" id="KW-0106">Calcium</keyword>
<dbReference type="Pfam" id="PF13499">
    <property type="entry name" value="EF-hand_7"/>
    <property type="match status" value="1"/>
</dbReference>
<reference evidence="4 5" key="1">
    <citation type="submission" date="2024-04" db="EMBL/GenBank/DDBJ databases">
        <authorList>
            <consortium name="Genoscope - CEA"/>
            <person name="William W."/>
        </authorList>
    </citation>
    <scope>NUCLEOTIDE SEQUENCE [LARGE SCALE GENOMIC DNA]</scope>
</reference>
<dbReference type="PANTHER" id="PTHR23048">
    <property type="entry name" value="MYOSIN LIGHT CHAIN 1, 3"/>
    <property type="match status" value="1"/>
</dbReference>
<organism evidence="4 5">
    <name type="scientific">Lymnaea stagnalis</name>
    <name type="common">Great pond snail</name>
    <name type="synonym">Helix stagnalis</name>
    <dbReference type="NCBI Taxonomy" id="6523"/>
    <lineage>
        <taxon>Eukaryota</taxon>
        <taxon>Metazoa</taxon>
        <taxon>Spiralia</taxon>
        <taxon>Lophotrochozoa</taxon>
        <taxon>Mollusca</taxon>
        <taxon>Gastropoda</taxon>
        <taxon>Heterobranchia</taxon>
        <taxon>Euthyneura</taxon>
        <taxon>Panpulmonata</taxon>
        <taxon>Hygrophila</taxon>
        <taxon>Lymnaeoidea</taxon>
        <taxon>Lymnaeidae</taxon>
        <taxon>Lymnaea</taxon>
    </lineage>
</organism>
<dbReference type="PROSITE" id="PS50222">
    <property type="entry name" value="EF_HAND_2"/>
    <property type="match status" value="2"/>
</dbReference>
<protein>
    <recommendedName>
        <fullName evidence="3">EF-hand domain-containing protein</fullName>
    </recommendedName>
</protein>
<dbReference type="InterPro" id="IPR050230">
    <property type="entry name" value="CALM/Myosin/TropC-like"/>
</dbReference>
<name>A0AAV2H8C3_LYMST</name>
<dbReference type="InterPro" id="IPR018247">
    <property type="entry name" value="EF_Hand_1_Ca_BS"/>
</dbReference>
<evidence type="ECO:0000256" key="2">
    <source>
        <dbReference type="ARBA" id="ARBA00022837"/>
    </source>
</evidence>
<evidence type="ECO:0000313" key="4">
    <source>
        <dbReference type="EMBL" id="CAL1529450.1"/>
    </source>
</evidence>
<dbReference type="Proteomes" id="UP001497497">
    <property type="component" value="Unassembled WGS sequence"/>
</dbReference>
<dbReference type="SMART" id="SM00054">
    <property type="entry name" value="EFh"/>
    <property type="match status" value="2"/>
</dbReference>
<evidence type="ECO:0000313" key="5">
    <source>
        <dbReference type="Proteomes" id="UP001497497"/>
    </source>
</evidence>
<gene>
    <name evidence="4" type="ORF">GSLYS_00003605001</name>
</gene>
<keyword evidence="1" id="KW-0677">Repeat</keyword>
<dbReference type="CDD" id="cd00051">
    <property type="entry name" value="EFh"/>
    <property type="match status" value="1"/>
</dbReference>
<comment type="caution">
    <text evidence="4">The sequence shown here is derived from an EMBL/GenBank/DDBJ whole genome shotgun (WGS) entry which is preliminary data.</text>
</comment>
<accession>A0AAV2H8C3</accession>